<gene>
    <name evidence="3" type="ORF">IKE_02224</name>
</gene>
<dbReference type="InterPro" id="IPR016024">
    <property type="entry name" value="ARM-type_fold"/>
</dbReference>
<dbReference type="Proteomes" id="UP000014023">
    <property type="component" value="Unassembled WGS sequence"/>
</dbReference>
<evidence type="ECO:0000313" key="4">
    <source>
        <dbReference type="Proteomes" id="UP000014023"/>
    </source>
</evidence>
<evidence type="ECO:0000259" key="2">
    <source>
        <dbReference type="Pfam" id="PF13569"/>
    </source>
</evidence>
<accession>A0A9W5Q4P0</accession>
<feature type="coiled-coil region" evidence="1">
    <location>
        <begin position="887"/>
        <end position="917"/>
    </location>
</feature>
<dbReference type="AlphaFoldDB" id="A0A9W5Q4P0"/>
<dbReference type="Pfam" id="PF13569">
    <property type="entry name" value="DUF4132"/>
    <property type="match status" value="1"/>
</dbReference>
<dbReference type="InterPro" id="IPR025406">
    <property type="entry name" value="DUF4132"/>
</dbReference>
<evidence type="ECO:0000313" key="3">
    <source>
        <dbReference type="EMBL" id="EOO67097.1"/>
    </source>
</evidence>
<keyword evidence="1" id="KW-0175">Coiled coil</keyword>
<comment type="caution">
    <text evidence="3">The sequence shown here is derived from an EMBL/GenBank/DDBJ whole genome shotgun (WGS) entry which is preliminary data.</text>
</comment>
<feature type="domain" description="DUF4132" evidence="2">
    <location>
        <begin position="879"/>
        <end position="1061"/>
    </location>
</feature>
<proteinExistence type="predicted"/>
<organism evidence="3 4">
    <name type="scientific">Bacillus cereus VD196</name>
    <dbReference type="NCBI Taxonomy" id="1053243"/>
    <lineage>
        <taxon>Bacteria</taxon>
        <taxon>Bacillati</taxon>
        <taxon>Bacillota</taxon>
        <taxon>Bacilli</taxon>
        <taxon>Bacillales</taxon>
        <taxon>Bacillaceae</taxon>
        <taxon>Bacillus</taxon>
        <taxon>Bacillus cereus group</taxon>
    </lineage>
</organism>
<name>A0A9W5Q4P0_BACCE</name>
<dbReference type="SUPFAM" id="SSF48371">
    <property type="entry name" value="ARM repeat"/>
    <property type="match status" value="1"/>
</dbReference>
<reference evidence="3 4" key="1">
    <citation type="submission" date="2012-12" db="EMBL/GenBank/DDBJ databases">
        <title>The Genome Sequence of Bacillus cereus VD196.</title>
        <authorList>
            <consortium name="The Broad Institute Genome Sequencing Platform"/>
            <consortium name="The Broad Institute Genome Sequencing Center for Infectious Disease"/>
            <person name="Feldgarden M."/>
            <person name="Van der Auwera G.A."/>
            <person name="Mahillon J."/>
            <person name="Duprez V."/>
            <person name="Timmery S."/>
            <person name="Mattelet C."/>
            <person name="Dierick K."/>
            <person name="Sun M."/>
            <person name="Yu Z."/>
            <person name="Zhu L."/>
            <person name="Hu X."/>
            <person name="Shank E.B."/>
            <person name="Swiecicka I."/>
            <person name="Hansen B.M."/>
            <person name="Andrup L."/>
            <person name="Walker B."/>
            <person name="Young S.K."/>
            <person name="Zeng Q."/>
            <person name="Gargeya S."/>
            <person name="Fitzgerald M."/>
            <person name="Haas B."/>
            <person name="Abouelleil A."/>
            <person name="Alvarado L."/>
            <person name="Arachchi H.M."/>
            <person name="Berlin A.M."/>
            <person name="Chapman S.B."/>
            <person name="Dewar J."/>
            <person name="Goldberg J."/>
            <person name="Griggs A."/>
            <person name="Gujja S."/>
            <person name="Hansen M."/>
            <person name="Howarth C."/>
            <person name="Imamovic A."/>
            <person name="Larimer J."/>
            <person name="McCowan C."/>
            <person name="Murphy C."/>
            <person name="Neiman D."/>
            <person name="Pearson M."/>
            <person name="Priest M."/>
            <person name="Roberts A."/>
            <person name="Saif S."/>
            <person name="Shea T."/>
            <person name="Sisk P."/>
            <person name="Sykes S."/>
            <person name="Wortman J."/>
            <person name="Nusbaum C."/>
            <person name="Birren B."/>
        </authorList>
    </citation>
    <scope>NUCLEOTIDE SEQUENCE [LARGE SCALE GENOMIC DNA]</scope>
    <source>
        <strain evidence="3 4">VD196</strain>
    </source>
</reference>
<protein>
    <submittedName>
        <fullName evidence="3">Molybdate metabolism regulator</fullName>
    </submittedName>
</protein>
<dbReference type="EMBL" id="AHFL01000011">
    <property type="protein sequence ID" value="EOO67097.1"/>
    <property type="molecule type" value="Genomic_DNA"/>
</dbReference>
<evidence type="ECO:0000256" key="1">
    <source>
        <dbReference type="SAM" id="Coils"/>
    </source>
</evidence>
<sequence length="1167" mass="135408">MYVRFCEFYAILPLNKGIFIIDKKMRGVQSLTTSTSELFQYINMTEEQKQLSQRYLQTKEEEILKNIQLTTIRDQKRSDFAERFINDFRKVHKQDPDFFRLFYHILEEQLLNVLVVRFAHVSFSKMKIYLEKSALPLDKLVAIACKYLSSISSYVNEADVFLRELTKESPNYIEGQLHTLPTKQQLTLLLIMFDVDYEKFRTYSSLLNERLEEHTEFILKLLGEKEKVEAVKRYLKGEDDSEVFIGGNLPEHIWRLLFCVHKYSDVARRYIEILAKKNVWGFINYATRYMCHTLGQSQNYKKTGSVNRETYEEIQSFCTQFWISKERFFAHRLRQHDLNSEDFCKTYEYELLCFMLEEDPECIQNTLQYVSKMNYLIIARTLAEKGYELNIGKMREEFFVAALQIKLSTVRDTYRDYLQGKLSLEDMKQILKNPKYRSMYWGMPVLEVALLWDIDDVAKREAVLTLQFGDDDSVNLYELLYECSVRGVEPKQVLEDLLSYGLSKEKLMAYAVEEAACYSEERNKAKEALVCVIVKEQAYIIERFDEYSAVAKAYILEELAKDNMIKMRPILIKSLGDSSKKMRESVVKLLSKDVEAAADVVVELHNKKKIVRENVMKILIEYKLEKYTKLVQEALQESKNESFAGKFSFLFQTEEEKIEELCARILTEQTRNSLLQLIGDEPQIRLRDSDEIADAAIPLAYLQQYISDAVIEKKETAEVIGRALNEEDLKECVQTIYRIWISQDADVKKRGILSLYAMYSDDKMVDTLIKQIDEWVLQMRGKIAADAVRALGLSSSKLALMSIHAIAFKYKHKQVRNAAKEALSLAAKTRGITEEELEDQLVPDLGFTIQGEKIIDFGNRSFTAILTTESKIELETEEGKRMKSLPKPNAKDDVEKAEEAKKELASLKKELRTTLSMQKQRLEAALSLKRYWSHNAWKSVFMDNPIMKQFSISLIWGEYKEGKLLKAFRYAEGGVFCTIDGKSYELSSGTVIGFVHPLELSGAEKELWKEQLESAGIVQPFLQIERPVFVVEKNDESAIERFGGILLNGRSLFGKMTKLGWIRGSVQDGGVYYTFYKEDTRTGLGVQLSFSGAPIGYEDEEDVCVFDIQFYKAGTVKRGSYEYDEIDDERRIVPKEVDKRFFSEMLYDVQVATDSNLGHNESWRSER</sequence>